<organism evidence="2 3">
    <name type="scientific">Thalassiosira oceanica</name>
    <name type="common">Marine diatom</name>
    <dbReference type="NCBI Taxonomy" id="159749"/>
    <lineage>
        <taxon>Eukaryota</taxon>
        <taxon>Sar</taxon>
        <taxon>Stramenopiles</taxon>
        <taxon>Ochrophyta</taxon>
        <taxon>Bacillariophyta</taxon>
        <taxon>Coscinodiscophyceae</taxon>
        <taxon>Thalassiosirophycidae</taxon>
        <taxon>Thalassiosirales</taxon>
        <taxon>Thalassiosiraceae</taxon>
        <taxon>Thalassiosira</taxon>
    </lineage>
</organism>
<evidence type="ECO:0000313" key="3">
    <source>
        <dbReference type="Proteomes" id="UP000266841"/>
    </source>
</evidence>
<protein>
    <submittedName>
        <fullName evidence="2">Uncharacterized protein</fullName>
    </submittedName>
</protein>
<feature type="compositionally biased region" description="Basic and acidic residues" evidence="1">
    <location>
        <begin position="122"/>
        <end position="131"/>
    </location>
</feature>
<gene>
    <name evidence="2" type="ORF">THAOC_33436</name>
</gene>
<evidence type="ECO:0000256" key="1">
    <source>
        <dbReference type="SAM" id="MobiDB-lite"/>
    </source>
</evidence>
<comment type="caution">
    <text evidence="2">The sequence shown here is derived from an EMBL/GenBank/DDBJ whole genome shotgun (WGS) entry which is preliminary data.</text>
</comment>
<dbReference type="AlphaFoldDB" id="K0R560"/>
<sequence>MKWRWFAVTASASAISRSGHPHQRRRDRSGRTTTLFDGQRVGKGLLLSINKSSTKPATICNPDGSLQTTDRRENGPLTLSGCLVARSLASARPACASILASSRHHSNALGSGRPDESCPTESRGRGEESTKHKSKAATQGTTESRRGSAEEGDSLEDVSPSASDFSLPGMRNSSLFEEEVPPEINMRRRTVNRSRMGEPRRRAARSSDVKAGRSTSLLEWAKAVTLTAVAIGSFLAFVRSRKTAWLERSAADFAKITTKGIGGATTKQIKLILFPFQGLTVSRLAPLPPQEARPRPSHAYNVHALIAFP</sequence>
<feature type="compositionally biased region" description="Basic residues" evidence="1">
    <location>
        <begin position="19"/>
        <end position="28"/>
    </location>
</feature>
<proteinExistence type="predicted"/>
<reference evidence="2 3" key="1">
    <citation type="journal article" date="2012" name="Genome Biol.">
        <title>Genome and low-iron response of an oceanic diatom adapted to chronic iron limitation.</title>
        <authorList>
            <person name="Lommer M."/>
            <person name="Specht M."/>
            <person name="Roy A.S."/>
            <person name="Kraemer L."/>
            <person name="Andreson R."/>
            <person name="Gutowska M.A."/>
            <person name="Wolf J."/>
            <person name="Bergner S.V."/>
            <person name="Schilhabel M.B."/>
            <person name="Klostermeier U.C."/>
            <person name="Beiko R.G."/>
            <person name="Rosenstiel P."/>
            <person name="Hippler M."/>
            <person name="Laroche J."/>
        </authorList>
    </citation>
    <scope>NUCLEOTIDE SEQUENCE [LARGE SCALE GENOMIC DNA]</scope>
    <source>
        <strain evidence="2 3">CCMP1005</strain>
    </source>
</reference>
<feature type="region of interest" description="Disordered" evidence="1">
    <location>
        <begin position="103"/>
        <end position="173"/>
    </location>
</feature>
<name>K0R560_THAOC</name>
<keyword evidence="3" id="KW-1185">Reference proteome</keyword>
<feature type="region of interest" description="Disordered" evidence="1">
    <location>
        <begin position="54"/>
        <end position="75"/>
    </location>
</feature>
<accession>K0R560</accession>
<dbReference type="Proteomes" id="UP000266841">
    <property type="component" value="Unassembled WGS sequence"/>
</dbReference>
<dbReference type="EMBL" id="AGNL01046592">
    <property type="protein sequence ID" value="EJK47820.1"/>
    <property type="molecule type" value="Genomic_DNA"/>
</dbReference>
<feature type="region of interest" description="Disordered" evidence="1">
    <location>
        <begin position="16"/>
        <end position="35"/>
    </location>
</feature>
<evidence type="ECO:0000313" key="2">
    <source>
        <dbReference type="EMBL" id="EJK47820.1"/>
    </source>
</evidence>